<accession>A0A0A8YCK6</accession>
<name>A0A0A8YCK6_ARUDO</name>
<reference evidence="1" key="2">
    <citation type="journal article" date="2015" name="Data Brief">
        <title>Shoot transcriptome of the giant reed, Arundo donax.</title>
        <authorList>
            <person name="Barrero R.A."/>
            <person name="Guerrero F.D."/>
            <person name="Moolhuijzen P."/>
            <person name="Goolsby J.A."/>
            <person name="Tidwell J."/>
            <person name="Bellgard S.E."/>
            <person name="Bellgard M.I."/>
        </authorList>
    </citation>
    <scope>NUCLEOTIDE SEQUENCE</scope>
    <source>
        <tissue evidence="1">Shoot tissue taken approximately 20 cm above the soil surface</tissue>
    </source>
</reference>
<protein>
    <submittedName>
        <fullName evidence="1">Uncharacterized protein</fullName>
    </submittedName>
</protein>
<sequence length="43" mass="4907">MCFTLLLTKKLSVLYVLGNWNCVIFSPSSVHISYSRAEFTSYS</sequence>
<dbReference type="EMBL" id="GBRH01274149">
    <property type="protein sequence ID" value="JAD23746.1"/>
    <property type="molecule type" value="Transcribed_RNA"/>
</dbReference>
<reference evidence="1" key="1">
    <citation type="submission" date="2014-09" db="EMBL/GenBank/DDBJ databases">
        <authorList>
            <person name="Magalhaes I.L.F."/>
            <person name="Oliveira U."/>
            <person name="Santos F.R."/>
            <person name="Vidigal T.H.D.A."/>
            <person name="Brescovit A.D."/>
            <person name="Santos A.J."/>
        </authorList>
    </citation>
    <scope>NUCLEOTIDE SEQUENCE</scope>
    <source>
        <tissue evidence="1">Shoot tissue taken approximately 20 cm above the soil surface</tissue>
    </source>
</reference>
<organism evidence="1">
    <name type="scientific">Arundo donax</name>
    <name type="common">Giant reed</name>
    <name type="synonym">Donax arundinaceus</name>
    <dbReference type="NCBI Taxonomy" id="35708"/>
    <lineage>
        <taxon>Eukaryota</taxon>
        <taxon>Viridiplantae</taxon>
        <taxon>Streptophyta</taxon>
        <taxon>Embryophyta</taxon>
        <taxon>Tracheophyta</taxon>
        <taxon>Spermatophyta</taxon>
        <taxon>Magnoliopsida</taxon>
        <taxon>Liliopsida</taxon>
        <taxon>Poales</taxon>
        <taxon>Poaceae</taxon>
        <taxon>PACMAD clade</taxon>
        <taxon>Arundinoideae</taxon>
        <taxon>Arundineae</taxon>
        <taxon>Arundo</taxon>
    </lineage>
</organism>
<evidence type="ECO:0000313" key="1">
    <source>
        <dbReference type="EMBL" id="JAD23746.1"/>
    </source>
</evidence>
<proteinExistence type="predicted"/>
<dbReference type="AlphaFoldDB" id="A0A0A8YCK6"/>